<dbReference type="Proteomes" id="UP000594967">
    <property type="component" value="Chromosome"/>
</dbReference>
<accession>A0A2X4V2B0</accession>
<dbReference type="Gene3D" id="1.10.3480.10">
    <property type="entry name" value="TorD-like"/>
    <property type="match status" value="1"/>
</dbReference>
<reference evidence="2 5" key="2">
    <citation type="submission" date="2020-12" db="EMBL/GenBank/DDBJ databases">
        <title>FDA dAtabase for Regulatory Grade micrObial Sequences (FDA-ARGOS): Supporting development and validation of Infectious Disease Dx tests.</title>
        <authorList>
            <person name="Sproer C."/>
            <person name="Gronow S."/>
            <person name="Severitt S."/>
            <person name="Schroder I."/>
            <person name="Tallon L."/>
            <person name="Sadzewicz L."/>
            <person name="Zhao X."/>
            <person name="Boylan J."/>
            <person name="Ott S."/>
            <person name="Bowen H."/>
            <person name="Vavikolanu K."/>
            <person name="Mehta A."/>
            <person name="Aluvathingal J."/>
            <person name="Nadendla S."/>
            <person name="Lowell S."/>
            <person name="Myers T."/>
            <person name="Yan Y."/>
            <person name="Sichtig H."/>
        </authorList>
    </citation>
    <scope>NUCLEOTIDE SEQUENCE [LARGE SCALE GENOMIC DNA]</scope>
    <source>
        <strain evidence="2 5">FDAARGOS_907</strain>
    </source>
</reference>
<name>A0A2X4V2B0_SERPL</name>
<dbReference type="PANTHER" id="PTHR43680">
    <property type="entry name" value="NITRATE REDUCTASE MOLYBDENUM COFACTOR ASSEMBLY CHAPERONE"/>
    <property type="match status" value="1"/>
</dbReference>
<evidence type="ECO:0000313" key="3">
    <source>
        <dbReference type="EMBL" id="SQI42228.1"/>
    </source>
</evidence>
<evidence type="ECO:0000256" key="1">
    <source>
        <dbReference type="ARBA" id="ARBA00023063"/>
    </source>
</evidence>
<dbReference type="STRING" id="82996.ADP72_21755"/>
<dbReference type="AlphaFoldDB" id="A0A2X4V2B0"/>
<dbReference type="GO" id="GO:0042128">
    <property type="term" value="P:nitrate assimilation"/>
    <property type="evidence" value="ECO:0007669"/>
    <property type="project" value="UniProtKB-KW"/>
</dbReference>
<evidence type="ECO:0000313" key="2">
    <source>
        <dbReference type="EMBL" id="QPS20414.1"/>
    </source>
</evidence>
<evidence type="ECO:0000313" key="5">
    <source>
        <dbReference type="Proteomes" id="UP000594967"/>
    </source>
</evidence>
<dbReference type="GO" id="GO:0051082">
    <property type="term" value="F:unfolded protein binding"/>
    <property type="evidence" value="ECO:0007669"/>
    <property type="project" value="InterPro"/>
</dbReference>
<keyword evidence="1" id="KW-0534">Nitrate assimilation</keyword>
<dbReference type="InterPro" id="IPR003765">
    <property type="entry name" value="NO3_reductase_chaperone_NarJ"/>
</dbReference>
<dbReference type="GO" id="GO:0051131">
    <property type="term" value="P:chaperone-mediated protein complex assembly"/>
    <property type="evidence" value="ECO:0007669"/>
    <property type="project" value="InterPro"/>
</dbReference>
<dbReference type="SUPFAM" id="SSF89155">
    <property type="entry name" value="TorD-like"/>
    <property type="match status" value="1"/>
</dbReference>
<dbReference type="Proteomes" id="UP000248897">
    <property type="component" value="Chromosome 1"/>
</dbReference>
<reference evidence="3 4" key="1">
    <citation type="submission" date="2018-06" db="EMBL/GenBank/DDBJ databases">
        <authorList>
            <consortium name="Pathogen Informatics"/>
            <person name="Doyle S."/>
        </authorList>
    </citation>
    <scope>NUCLEOTIDE SEQUENCE [LARGE SCALE GENOMIC DNA]</scope>
    <source>
        <strain evidence="3 4">NCTC12961</strain>
    </source>
</reference>
<dbReference type="GO" id="GO:0016530">
    <property type="term" value="F:metallochaperone activity"/>
    <property type="evidence" value="ECO:0007669"/>
    <property type="project" value="TreeGrafter"/>
</dbReference>
<dbReference type="Pfam" id="PF02613">
    <property type="entry name" value="Nitrate_red_del"/>
    <property type="match status" value="1"/>
</dbReference>
<protein>
    <submittedName>
        <fullName evidence="2">Nitrate reductase molybdenum cofactor assembly chaperone</fullName>
    </submittedName>
    <submittedName>
        <fullName evidence="3">Redox enzyme maturation protein NarJ</fullName>
    </submittedName>
</protein>
<evidence type="ECO:0000313" key="4">
    <source>
        <dbReference type="Proteomes" id="UP000248897"/>
    </source>
</evidence>
<dbReference type="PANTHER" id="PTHR43680:SF2">
    <property type="entry name" value="NITRATE REDUCTASE MOLYBDENUM COFACTOR ASSEMBLY CHAPERONE NARJ"/>
    <property type="match status" value="1"/>
</dbReference>
<dbReference type="InterPro" id="IPR036411">
    <property type="entry name" value="TorD-like_sf"/>
</dbReference>
<organism evidence="3 4">
    <name type="scientific">Serratia plymuthica</name>
    <dbReference type="NCBI Taxonomy" id="82996"/>
    <lineage>
        <taxon>Bacteria</taxon>
        <taxon>Pseudomonadati</taxon>
        <taxon>Pseudomonadota</taxon>
        <taxon>Gammaproteobacteria</taxon>
        <taxon>Enterobacterales</taxon>
        <taxon>Yersiniaceae</taxon>
        <taxon>Serratia</taxon>
    </lineage>
</organism>
<dbReference type="EMBL" id="CP065673">
    <property type="protein sequence ID" value="QPS20414.1"/>
    <property type="molecule type" value="Genomic_DNA"/>
</dbReference>
<dbReference type="NCBIfam" id="TIGR00684">
    <property type="entry name" value="narJ"/>
    <property type="match status" value="1"/>
</dbReference>
<keyword evidence="5" id="KW-1185">Reference proteome</keyword>
<dbReference type="RefSeq" id="WP_063202674.1">
    <property type="nucleotide sequence ID" value="NZ_CAMITG010000009.1"/>
</dbReference>
<proteinExistence type="predicted"/>
<sequence length="245" mass="27110">MISLKVIARLLDYPEQALFDHQKALIEALEPANELDLHRSAQLILFIRRFCARPLLDVQAEYCELFDRGRATSLLLFEHVHGESRDRGQAMVDLMAQYRTAGLEIDSRELPDFLPLYLEYLASRSQAQAAEGLQDIAPILALLGARLQQRESPYAVLFDLLLTLSGTGVDSASLESQVAGEARDDTPQALDAVWEEEQVRFISQGSLGEQGCASAQQTAHQRRFAGAVAPQYLDLTAALTGIKGR</sequence>
<dbReference type="InterPro" id="IPR020945">
    <property type="entry name" value="DMSO/NO3_reduct_chaperone"/>
</dbReference>
<gene>
    <name evidence="3" type="primary">narJ</name>
    <name evidence="2" type="ORF">I6G64_23150</name>
    <name evidence="3" type="ORF">NCTC12961_03550</name>
</gene>
<dbReference type="EMBL" id="LS483469">
    <property type="protein sequence ID" value="SQI42228.1"/>
    <property type="molecule type" value="Genomic_DNA"/>
</dbReference>